<feature type="site" description="Interaction with the cone snail toxin Con-ikot-ikot" evidence="16">
    <location>
        <position position="561"/>
    </location>
</feature>
<evidence type="ECO:0000256" key="6">
    <source>
        <dbReference type="ARBA" id="ARBA00023018"/>
    </source>
</evidence>
<dbReference type="GO" id="GO:0038023">
    <property type="term" value="F:signaling receptor activity"/>
    <property type="evidence" value="ECO:0007669"/>
    <property type="project" value="InterPro"/>
</dbReference>
<feature type="site" description="Crucial to convey clamshell closure to channel opening" evidence="16">
    <location>
        <position position="442"/>
    </location>
</feature>
<name>A0AAV2IBD5_LYMST</name>
<dbReference type="Gene3D" id="3.40.190.10">
    <property type="entry name" value="Periplasmic binding protein-like II"/>
    <property type="match status" value="2"/>
</dbReference>
<keyword evidence="5 18" id="KW-1133">Transmembrane helix</keyword>
<dbReference type="InterPro" id="IPR001828">
    <property type="entry name" value="ANF_lig-bd_rcpt"/>
</dbReference>
<feature type="transmembrane region" description="Helical" evidence="18">
    <location>
        <begin position="414"/>
        <end position="435"/>
    </location>
</feature>
<dbReference type="InterPro" id="IPR001320">
    <property type="entry name" value="Iontro_rcpt_C"/>
</dbReference>
<evidence type="ECO:0000256" key="13">
    <source>
        <dbReference type="ARBA" id="ARBA00023303"/>
    </source>
</evidence>
<gene>
    <name evidence="21" type="ORF">GSLYS_00017696001</name>
</gene>
<dbReference type="SMART" id="SM00918">
    <property type="entry name" value="Lig_chan-Glu_bd"/>
    <property type="match status" value="1"/>
</dbReference>
<dbReference type="EMBL" id="CAXITT010000602">
    <property type="protein sequence ID" value="CAL1544183.1"/>
    <property type="molecule type" value="Genomic_DNA"/>
</dbReference>
<feature type="transmembrane region" description="Helical" evidence="18">
    <location>
        <begin position="376"/>
        <end position="394"/>
    </location>
</feature>
<dbReference type="Gene3D" id="1.10.287.70">
    <property type="match status" value="1"/>
</dbReference>
<feature type="binding site" evidence="15">
    <location>
        <position position="292"/>
    </location>
    <ligand>
        <name>L-glutamate</name>
        <dbReference type="ChEBI" id="CHEBI:29985"/>
    </ligand>
</feature>
<evidence type="ECO:0000256" key="3">
    <source>
        <dbReference type="ARBA" id="ARBA00022692"/>
    </source>
</evidence>
<evidence type="ECO:0000256" key="5">
    <source>
        <dbReference type="ARBA" id="ARBA00022989"/>
    </source>
</evidence>
<dbReference type="SMART" id="SM00079">
    <property type="entry name" value="PBPe"/>
    <property type="match status" value="1"/>
</dbReference>
<dbReference type="Proteomes" id="UP001497497">
    <property type="component" value="Unassembled WGS sequence"/>
</dbReference>
<dbReference type="InterPro" id="IPR019594">
    <property type="entry name" value="Glu/Gly-bd"/>
</dbReference>
<dbReference type="Gene3D" id="3.40.50.2300">
    <property type="match status" value="2"/>
</dbReference>
<keyword evidence="8 18" id="KW-0472">Membrane</keyword>
<feature type="transmembrane region" description="Helical" evidence="18">
    <location>
        <begin position="335"/>
        <end position="355"/>
    </location>
</feature>
<evidence type="ECO:0000256" key="8">
    <source>
        <dbReference type="ARBA" id="ARBA00023136"/>
    </source>
</evidence>
<feature type="binding site" evidence="15">
    <location>
        <position position="290"/>
    </location>
    <ligand>
        <name>L-glutamate</name>
        <dbReference type="ChEBI" id="CHEBI:29985"/>
    </ligand>
</feature>
<reference evidence="21 22" key="1">
    <citation type="submission" date="2024-04" db="EMBL/GenBank/DDBJ databases">
        <authorList>
            <consortium name="Genoscope - CEA"/>
            <person name="William W."/>
        </authorList>
    </citation>
    <scope>NUCLEOTIDE SEQUENCE [LARGE SCALE GENOMIC DNA]</scope>
</reference>
<feature type="disulfide bond" evidence="17">
    <location>
        <begin position="527"/>
        <end position="582"/>
    </location>
</feature>
<evidence type="ECO:0000256" key="17">
    <source>
        <dbReference type="PIRSR" id="PIRSR601508-3"/>
    </source>
</evidence>
<evidence type="ECO:0000256" key="16">
    <source>
        <dbReference type="PIRSR" id="PIRSR601508-2"/>
    </source>
</evidence>
<keyword evidence="2" id="KW-1003">Cell membrane</keyword>
<keyword evidence="4" id="KW-0732">Signal</keyword>
<feature type="binding site" evidence="15">
    <location>
        <position position="514"/>
    </location>
    <ligand>
        <name>L-glutamate</name>
        <dbReference type="ChEBI" id="CHEBI:29985"/>
    </ligand>
</feature>
<accession>A0AAV2IBD5</accession>
<dbReference type="SUPFAM" id="SSF53822">
    <property type="entry name" value="Periplasmic binding protein-like I"/>
    <property type="match status" value="1"/>
</dbReference>
<evidence type="ECO:0000256" key="15">
    <source>
        <dbReference type="PIRSR" id="PIRSR601508-1"/>
    </source>
</evidence>
<keyword evidence="10" id="KW-0325">Glycoprotein</keyword>
<dbReference type="PANTHER" id="PTHR18966">
    <property type="entry name" value="IONOTROPIC GLUTAMATE RECEPTOR"/>
    <property type="match status" value="1"/>
</dbReference>
<keyword evidence="11" id="KW-0628">Postsynaptic cell membrane</keyword>
<dbReference type="FunFam" id="3.40.190.10:FF:000060">
    <property type="entry name" value="Glutamate receptor ionotropic, kainate 1"/>
    <property type="match status" value="1"/>
</dbReference>
<evidence type="ECO:0000256" key="4">
    <source>
        <dbReference type="ARBA" id="ARBA00022729"/>
    </source>
</evidence>
<dbReference type="Pfam" id="PF00060">
    <property type="entry name" value="Lig_chan"/>
    <property type="match status" value="1"/>
</dbReference>
<keyword evidence="6" id="KW-0770">Synapse</keyword>
<feature type="binding site" evidence="15">
    <location>
        <position position="463"/>
    </location>
    <ligand>
        <name>L-glutamate</name>
        <dbReference type="ChEBI" id="CHEBI:29985"/>
    </ligand>
</feature>
<dbReference type="GO" id="GO:0015276">
    <property type="term" value="F:ligand-gated monoatomic ion channel activity"/>
    <property type="evidence" value="ECO:0007669"/>
    <property type="project" value="InterPro"/>
</dbReference>
<evidence type="ECO:0000256" key="1">
    <source>
        <dbReference type="ARBA" id="ARBA00022448"/>
    </source>
</evidence>
<keyword evidence="7" id="KW-0406">Ion transport</keyword>
<dbReference type="AlphaFoldDB" id="A0AAV2IBD5"/>
<evidence type="ECO:0000313" key="22">
    <source>
        <dbReference type="Proteomes" id="UP001497497"/>
    </source>
</evidence>
<keyword evidence="9" id="KW-0675">Receptor</keyword>
<evidence type="ECO:0000259" key="19">
    <source>
        <dbReference type="SMART" id="SM00079"/>
    </source>
</evidence>
<dbReference type="InterPro" id="IPR001508">
    <property type="entry name" value="Iono_Glu_rcpt_met"/>
</dbReference>
<feature type="transmembrane region" description="Helical" evidence="18">
    <location>
        <begin position="596"/>
        <end position="615"/>
    </location>
</feature>
<organism evidence="21 22">
    <name type="scientific">Lymnaea stagnalis</name>
    <name type="common">Great pond snail</name>
    <name type="synonym">Helix stagnalis</name>
    <dbReference type="NCBI Taxonomy" id="6523"/>
    <lineage>
        <taxon>Eukaryota</taxon>
        <taxon>Metazoa</taxon>
        <taxon>Spiralia</taxon>
        <taxon>Lophotrochozoa</taxon>
        <taxon>Mollusca</taxon>
        <taxon>Gastropoda</taxon>
        <taxon>Heterobranchia</taxon>
        <taxon>Euthyneura</taxon>
        <taxon>Panpulmonata</taxon>
        <taxon>Hygrophila</taxon>
        <taxon>Lymnaeoidea</taxon>
        <taxon>Lymnaeidae</taxon>
        <taxon>Lymnaea</taxon>
    </lineage>
</organism>
<keyword evidence="17" id="KW-1015">Disulfide bond</keyword>
<dbReference type="InterPro" id="IPR015683">
    <property type="entry name" value="Ionotropic_Glu_rcpt"/>
</dbReference>
<evidence type="ECO:0000259" key="20">
    <source>
        <dbReference type="SMART" id="SM00918"/>
    </source>
</evidence>
<evidence type="ECO:0000256" key="11">
    <source>
        <dbReference type="ARBA" id="ARBA00023257"/>
    </source>
</evidence>
<evidence type="ECO:0000256" key="14">
    <source>
        <dbReference type="ARBA" id="ARBA00034104"/>
    </source>
</evidence>
<dbReference type="SUPFAM" id="SSF53850">
    <property type="entry name" value="Periplasmic binding protein-like II"/>
    <property type="match status" value="1"/>
</dbReference>
<feature type="binding site" evidence="15">
    <location>
        <position position="297"/>
    </location>
    <ligand>
        <name>L-glutamate</name>
        <dbReference type="ChEBI" id="CHEBI:29985"/>
    </ligand>
</feature>
<keyword evidence="13" id="KW-0407">Ion channel</keyword>
<evidence type="ECO:0000256" key="9">
    <source>
        <dbReference type="ARBA" id="ARBA00023170"/>
    </source>
</evidence>
<keyword evidence="12" id="KW-1071">Ligand-gated ion channel</keyword>
<dbReference type="InterPro" id="IPR028082">
    <property type="entry name" value="Peripla_BP_I"/>
</dbReference>
<dbReference type="Pfam" id="PF10613">
    <property type="entry name" value="Lig_chan-Glu_bd"/>
    <property type="match status" value="1"/>
</dbReference>
<feature type="binding site" evidence="15">
    <location>
        <position position="464"/>
    </location>
    <ligand>
        <name>L-glutamate</name>
        <dbReference type="ChEBI" id="CHEBI:29985"/>
    </ligand>
</feature>
<dbReference type="PRINTS" id="PR00177">
    <property type="entry name" value="NMDARECEPTOR"/>
</dbReference>
<protein>
    <recommendedName>
        <fullName evidence="23">Glutamate receptor</fullName>
    </recommendedName>
</protein>
<comment type="caution">
    <text evidence="21">The sequence shown here is derived from an EMBL/GenBank/DDBJ whole genome shotgun (WGS) entry which is preliminary data.</text>
</comment>
<evidence type="ECO:0000256" key="7">
    <source>
        <dbReference type="ARBA" id="ARBA00023065"/>
    </source>
</evidence>
<evidence type="ECO:0000313" key="21">
    <source>
        <dbReference type="EMBL" id="CAL1544183.1"/>
    </source>
</evidence>
<feature type="non-terminal residue" evidence="21">
    <location>
        <position position="616"/>
    </location>
</feature>
<dbReference type="FunFam" id="1.10.287.70:FF:000105">
    <property type="entry name" value="Eye-enriched kainate receptor, isoform A"/>
    <property type="match status" value="1"/>
</dbReference>
<dbReference type="FunFam" id="3.40.190.10:FF:000024">
    <property type="entry name" value="Glutamate receptor, ionotropic, delta 1"/>
    <property type="match status" value="1"/>
</dbReference>
<evidence type="ECO:0000256" key="12">
    <source>
        <dbReference type="ARBA" id="ARBA00023286"/>
    </source>
</evidence>
<feature type="domain" description="Ionotropic glutamate receptor L-glutamate and glycine-binding" evidence="20">
    <location>
        <begin position="219"/>
        <end position="281"/>
    </location>
</feature>
<keyword evidence="1" id="KW-0813">Transport</keyword>
<sequence length="616" mass="69612">MNRESYNYILATLDIVNLDLSRLHHGGATVTGFQMIDVSSPHVRVILETWKNLDPGIWPGAGSALLPIEAALSMDVIQAVDEAISFMIQQDKNIFQHTFRRGSIYNMNRTVGVRCDPTPLMPWMHGADLYGALSRVQFQGVSGNFQFDNFGHRSNYSFDIFSMTSFSHLRKIGKWHSRMGILPEEWNISKKEITESEKQRESMKVIITLLQPPFLMKRDYMPRGGTPQIDQDRYEGYTKDLAQDIASHLGIDYVLRIAEDGEYGKYLGNGTWTGMIGQLIRRTADIAIGPLTITSTRERALDFSTPFMNTGISVIMAKPQKQKANLFTFMEPFSLSLWISILLAYIVVSISIFIVCKSNPTEPIQDNYPEEMENVCRSKITLSNSFWFAIGALMSQGSDVILRTPASRLIGGVWWFFVLIILSSYTANLAAFLTVERIVQPITSVDDLLQHSEISCGMLETGSTREYFETSNISTFRKLWASISDSYQKVMVKSIEEGVQRVQSSGGKYAFILESSMSEYYSTKMPCNTVVVGSKFYTKGFGVATYQNAKLMQDINYVILKLKEDGRLHKLKQIWWDEKNECGSILENKDSRKHSLEMSSVLGIFLVLIAGLMVAI</sequence>
<feature type="domain" description="Ionotropic glutamate receptor C-terminal" evidence="19">
    <location>
        <begin position="204"/>
        <end position="578"/>
    </location>
</feature>
<dbReference type="GO" id="GO:0045211">
    <property type="term" value="C:postsynaptic membrane"/>
    <property type="evidence" value="ECO:0007669"/>
    <property type="project" value="UniProtKB-SubCell"/>
</dbReference>
<keyword evidence="3 18" id="KW-0812">Transmembrane</keyword>
<comment type="subcellular location">
    <subcellularLocation>
        <location evidence="14">Postsynaptic cell membrane</location>
        <topology evidence="14">Multi-pass membrane protein</topology>
    </subcellularLocation>
</comment>
<dbReference type="Pfam" id="PF01094">
    <property type="entry name" value="ANF_receptor"/>
    <property type="match status" value="1"/>
</dbReference>
<evidence type="ECO:0000256" key="2">
    <source>
        <dbReference type="ARBA" id="ARBA00022475"/>
    </source>
</evidence>
<evidence type="ECO:0000256" key="18">
    <source>
        <dbReference type="SAM" id="Phobius"/>
    </source>
</evidence>
<keyword evidence="22" id="KW-1185">Reference proteome</keyword>
<proteinExistence type="predicted"/>
<evidence type="ECO:0000256" key="10">
    <source>
        <dbReference type="ARBA" id="ARBA00023180"/>
    </source>
</evidence>
<evidence type="ECO:0008006" key="23">
    <source>
        <dbReference type="Google" id="ProtNLM"/>
    </source>
</evidence>